<accession>A0ABQ8MNN1</accession>
<dbReference type="InterPro" id="IPR009060">
    <property type="entry name" value="UBA-like_sf"/>
</dbReference>
<evidence type="ECO:0000313" key="9">
    <source>
        <dbReference type="EMBL" id="KAI2664460.1"/>
    </source>
</evidence>
<feature type="region of interest" description="Disordered" evidence="7">
    <location>
        <begin position="97"/>
        <end position="205"/>
    </location>
</feature>
<dbReference type="PANTHER" id="PTHR12322:SF122">
    <property type="entry name" value="DOUBLESEX- AND MAB-3-RELATED TRANSCRIPTION FACTOR 2"/>
    <property type="match status" value="1"/>
</dbReference>
<evidence type="ECO:0000313" key="10">
    <source>
        <dbReference type="Proteomes" id="UP000830375"/>
    </source>
</evidence>
<dbReference type="SUPFAM" id="SSF46934">
    <property type="entry name" value="UBA-like"/>
    <property type="match status" value="1"/>
</dbReference>
<feature type="compositionally biased region" description="Polar residues" evidence="7">
    <location>
        <begin position="848"/>
        <end position="857"/>
    </location>
</feature>
<reference evidence="9 10" key="1">
    <citation type="submission" date="2022-01" db="EMBL/GenBank/DDBJ databases">
        <title>A high-quality chromosome-level genome assembly of rohu carp, Labeo rohita.</title>
        <authorList>
            <person name="Arick M.A. II"/>
            <person name="Hsu C.-Y."/>
            <person name="Magbanua Z."/>
            <person name="Pechanova O."/>
            <person name="Grover C."/>
            <person name="Miller E."/>
            <person name="Thrash A."/>
            <person name="Ezzel L."/>
            <person name="Alam S."/>
            <person name="Benzie J."/>
            <person name="Hamilton M."/>
            <person name="Karsi A."/>
            <person name="Lawrence M.L."/>
            <person name="Peterson D.G."/>
        </authorList>
    </citation>
    <scope>NUCLEOTIDE SEQUENCE [LARGE SCALE GENOMIC DNA]</scope>
    <source>
        <strain evidence="10">BAU-BD-2019</strain>
        <tissue evidence="9">Blood</tissue>
    </source>
</reference>
<sequence>MNGYGSPYLYMGGPVSQPRAPLQRTPKCARCRNHGVLSWLKGHKRYCRFKDCTCEKCILIIERQRVMAAQVALRRQQANESLESLIPESLRALPGITVGSGEQSANPRSSDIDLRWSSETVTPKPPQDLNEDLSGEQSGGENGGSASDREPEPASSPEESKPNLCCTPDTSDPSPQLEESRFSLSKSCTDPEPKADNPKYSPEPNILIEGLSGSVSLPFSLRANRPPLEVLKKIFPAHKPAVLELILKGCGGDLVGAIEILLSSRSTMKPEKVLSENSDALVLPTNGHLFEHPLSSYPVSSSKWSVGSAFRVPDSLRFSSEPSAGVVPGPLSMPLQHGFPQPPRYPLMLRNSLSRGQAGPFVHNDVTLWNTMTLQQQYQLRSQYVPPFSGPSAGVIRSSPLLTSRPSEEHRISIQEESCPVIAKQSMYAADEDQRGSSVHIKPIGTCCQTRAPDWLVASGASPLAVLDLLRLVFTRVLKMTDLSSTEFEIDVEGLETESDDQAVFSGTGEDDAGTKDDDKTSRLNLGSGDQRKLSRTPKCARCRNHGVVSCLKGHKRFCRWRDCQCANCLLVVERQRVMAAQVALRRQQATEDKKGIAGKQIPVERRSIYQRHIRPSTMLAKSILEGYRPVQNDPFLGASPALPPPLSDRMRKRRAFADKELETIMLEREYKERELLESNQSSSASLFLPGSMVHAAEYNSYKTAFSSSSASSTAEPSPKDLCGFLPGCLDLSLQYAATGGTTANVELISSNVSVATTYRQYPLSPRFVMWPRGSSGISDALLYQQCLLNATAVQNLKPGAVWDPKMMTSTESHPPEQEPAASRLEGSRVAPEPLCELQPGPREAQTGLGQNGNARSAFSPPKRVYGQAFPSHEHAINNMSKDTAKHTLSMKLNSFHSLIQQTLNDKNPEVNGPYCKELLEEAAKKFREGTVKDTVGLKGVDRAGKDLVAKPRSTKVTAGESLSFSVEAILKRPALSLNRTSQ</sequence>
<dbReference type="PROSITE" id="PS40000">
    <property type="entry name" value="DM_1"/>
    <property type="match status" value="2"/>
</dbReference>
<name>A0ABQ8MNN1_LABRO</name>
<dbReference type="EMBL" id="JACTAM010000005">
    <property type="protein sequence ID" value="KAI2664460.1"/>
    <property type="molecule type" value="Genomic_DNA"/>
</dbReference>
<evidence type="ECO:0000256" key="6">
    <source>
        <dbReference type="PROSITE-ProRule" id="PRU00070"/>
    </source>
</evidence>
<evidence type="ECO:0000256" key="3">
    <source>
        <dbReference type="ARBA" id="ARBA00022833"/>
    </source>
</evidence>
<evidence type="ECO:0000256" key="1">
    <source>
        <dbReference type="ARBA" id="ARBA00006834"/>
    </source>
</evidence>
<dbReference type="Gene3D" id="4.10.1040.10">
    <property type="entry name" value="DM DNA-binding domain"/>
    <property type="match status" value="2"/>
</dbReference>
<organism evidence="9 10">
    <name type="scientific">Labeo rohita</name>
    <name type="common">Indian major carp</name>
    <name type="synonym">Cyprinus rohita</name>
    <dbReference type="NCBI Taxonomy" id="84645"/>
    <lineage>
        <taxon>Eukaryota</taxon>
        <taxon>Metazoa</taxon>
        <taxon>Chordata</taxon>
        <taxon>Craniata</taxon>
        <taxon>Vertebrata</taxon>
        <taxon>Euteleostomi</taxon>
        <taxon>Actinopterygii</taxon>
        <taxon>Neopterygii</taxon>
        <taxon>Teleostei</taxon>
        <taxon>Ostariophysi</taxon>
        <taxon>Cypriniformes</taxon>
        <taxon>Cyprinidae</taxon>
        <taxon>Labeoninae</taxon>
        <taxon>Labeonini</taxon>
        <taxon>Labeo</taxon>
    </lineage>
</organism>
<comment type="subcellular location">
    <subcellularLocation>
        <location evidence="6">Nucleus</location>
    </subcellularLocation>
</comment>
<dbReference type="SMART" id="SM00301">
    <property type="entry name" value="DM"/>
    <property type="match status" value="2"/>
</dbReference>
<dbReference type="PANTHER" id="PTHR12322">
    <property type="entry name" value="DOUBLESEX AND MAB-3 RELATED TRANSCRIPTION FACTOR DMRT"/>
    <property type="match status" value="1"/>
</dbReference>
<comment type="caution">
    <text evidence="9">The sequence shown here is derived from an EMBL/GenBank/DDBJ whole genome shotgun (WGS) entry which is preliminary data.</text>
</comment>
<evidence type="ECO:0000259" key="8">
    <source>
        <dbReference type="PROSITE" id="PS50809"/>
    </source>
</evidence>
<dbReference type="PROSITE" id="PS50809">
    <property type="entry name" value="DM_2"/>
    <property type="match status" value="2"/>
</dbReference>
<dbReference type="InterPro" id="IPR001275">
    <property type="entry name" value="DM_DNA-bd"/>
</dbReference>
<dbReference type="CDD" id="cd14419">
    <property type="entry name" value="CUE_DMA_DMRTA3"/>
    <property type="match status" value="1"/>
</dbReference>
<feature type="DNA-binding region" description="DM" evidence="6">
    <location>
        <begin position="540"/>
        <end position="587"/>
    </location>
</feature>
<evidence type="ECO:0000256" key="7">
    <source>
        <dbReference type="SAM" id="MobiDB-lite"/>
    </source>
</evidence>
<dbReference type="SUPFAM" id="SSF82927">
    <property type="entry name" value="Cysteine-rich DNA binding domain, (DM domain)"/>
    <property type="match status" value="2"/>
</dbReference>
<feature type="compositionally biased region" description="Basic and acidic residues" evidence="7">
    <location>
        <begin position="513"/>
        <end position="522"/>
    </location>
</feature>
<dbReference type="Proteomes" id="UP000830375">
    <property type="component" value="Unassembled WGS sequence"/>
</dbReference>
<dbReference type="InterPro" id="IPR005173">
    <property type="entry name" value="DMA"/>
</dbReference>
<feature type="domain" description="DM" evidence="8">
    <location>
        <begin position="28"/>
        <end position="75"/>
    </location>
</feature>
<dbReference type="InterPro" id="IPR036407">
    <property type="entry name" value="DM_DNA-bd_sf"/>
</dbReference>
<gene>
    <name evidence="9" type="ORF">H4Q32_002674</name>
</gene>
<feature type="domain" description="DM" evidence="8">
    <location>
        <begin position="540"/>
        <end position="587"/>
    </location>
</feature>
<dbReference type="Pfam" id="PF00751">
    <property type="entry name" value="DM"/>
    <property type="match status" value="2"/>
</dbReference>
<evidence type="ECO:0000256" key="4">
    <source>
        <dbReference type="ARBA" id="ARBA00023125"/>
    </source>
</evidence>
<keyword evidence="5 6" id="KW-0539">Nucleus</keyword>
<dbReference type="InterPro" id="IPR026607">
    <property type="entry name" value="DMRT"/>
</dbReference>
<keyword evidence="4 6" id="KW-0238">DNA-binding</keyword>
<feature type="region of interest" description="Disordered" evidence="7">
    <location>
        <begin position="501"/>
        <end position="533"/>
    </location>
</feature>
<proteinExistence type="inferred from homology"/>
<protein>
    <submittedName>
        <fullName evidence="9">Doublesex- and mab-3-related transcription factor 3a</fullName>
    </submittedName>
</protein>
<comment type="similarity">
    <text evidence="1">Belongs to the DMRT family.</text>
</comment>
<keyword evidence="3 6" id="KW-0862">Zinc</keyword>
<keyword evidence="2 6" id="KW-0479">Metal-binding</keyword>
<keyword evidence="10" id="KW-1185">Reference proteome</keyword>
<evidence type="ECO:0000256" key="2">
    <source>
        <dbReference type="ARBA" id="ARBA00022723"/>
    </source>
</evidence>
<evidence type="ECO:0000256" key="5">
    <source>
        <dbReference type="ARBA" id="ARBA00023242"/>
    </source>
</evidence>
<dbReference type="Pfam" id="PF03474">
    <property type="entry name" value="DMA"/>
    <property type="match status" value="1"/>
</dbReference>
<feature type="DNA-binding region" description="DM" evidence="6">
    <location>
        <begin position="28"/>
        <end position="75"/>
    </location>
</feature>
<feature type="region of interest" description="Disordered" evidence="7">
    <location>
        <begin position="806"/>
        <end position="861"/>
    </location>
</feature>
<feature type="compositionally biased region" description="Polar residues" evidence="7">
    <location>
        <begin position="100"/>
        <end position="109"/>
    </location>
</feature>